<gene>
    <name evidence="2" type="ORF">BU16DRAFT_168287</name>
</gene>
<accession>A0A6A6QD97</accession>
<sequence length="336" mass="36323">MSDFDKKKSLIVVLKIGSEKLSHLQSPLDGAQIGSAGLSHFPPSPTTEAPSGFVERAHSCDNCHANRINKCDPAGTTTCHPCQLRGIDCTFNPARKLARSCLSCTRAKTACMAGDFTRCLRCLTSGSRCYMRDYQETINTNRSAKRKFLHYDPETGAACDEAPQHGPNASLHMPKRLRFTAPLTATNFDAMEPLFDDDAALLLALDVPEPSPPSTAYVSSSPPGYISPYSPRPKPSQASAPSSRSSSPSPCPLQLISPVLVPAEPPTRPPLSPLGEDEVAPLPPLFTTGYLQEPCPVGAEYYTPGCVYPEPYYMQPAYAWAPYAYPVVWGSFGCGF</sequence>
<feature type="compositionally biased region" description="Low complexity" evidence="1">
    <location>
        <begin position="217"/>
        <end position="250"/>
    </location>
</feature>
<evidence type="ECO:0000256" key="1">
    <source>
        <dbReference type="SAM" id="MobiDB-lite"/>
    </source>
</evidence>
<name>A0A6A6QD97_9PEZI</name>
<evidence type="ECO:0000313" key="3">
    <source>
        <dbReference type="Proteomes" id="UP000799750"/>
    </source>
</evidence>
<dbReference type="EMBL" id="MU004198">
    <property type="protein sequence ID" value="KAF2489970.1"/>
    <property type="molecule type" value="Genomic_DNA"/>
</dbReference>
<feature type="region of interest" description="Disordered" evidence="1">
    <location>
        <begin position="211"/>
        <end position="250"/>
    </location>
</feature>
<dbReference type="OrthoDB" id="10410002at2759"/>
<protein>
    <recommendedName>
        <fullName evidence="4">Zn(2)-C6 fungal-type domain-containing protein</fullName>
    </recommendedName>
</protein>
<proteinExistence type="predicted"/>
<organism evidence="2 3">
    <name type="scientific">Lophium mytilinum</name>
    <dbReference type="NCBI Taxonomy" id="390894"/>
    <lineage>
        <taxon>Eukaryota</taxon>
        <taxon>Fungi</taxon>
        <taxon>Dikarya</taxon>
        <taxon>Ascomycota</taxon>
        <taxon>Pezizomycotina</taxon>
        <taxon>Dothideomycetes</taxon>
        <taxon>Pleosporomycetidae</taxon>
        <taxon>Mytilinidiales</taxon>
        <taxon>Mytilinidiaceae</taxon>
        <taxon>Lophium</taxon>
    </lineage>
</organism>
<evidence type="ECO:0008006" key="4">
    <source>
        <dbReference type="Google" id="ProtNLM"/>
    </source>
</evidence>
<keyword evidence="3" id="KW-1185">Reference proteome</keyword>
<evidence type="ECO:0000313" key="2">
    <source>
        <dbReference type="EMBL" id="KAF2489970.1"/>
    </source>
</evidence>
<reference evidence="2" key="1">
    <citation type="journal article" date="2020" name="Stud. Mycol.">
        <title>101 Dothideomycetes genomes: a test case for predicting lifestyles and emergence of pathogens.</title>
        <authorList>
            <person name="Haridas S."/>
            <person name="Albert R."/>
            <person name="Binder M."/>
            <person name="Bloem J."/>
            <person name="Labutti K."/>
            <person name="Salamov A."/>
            <person name="Andreopoulos B."/>
            <person name="Baker S."/>
            <person name="Barry K."/>
            <person name="Bills G."/>
            <person name="Bluhm B."/>
            <person name="Cannon C."/>
            <person name="Castanera R."/>
            <person name="Culley D."/>
            <person name="Daum C."/>
            <person name="Ezra D."/>
            <person name="Gonzalez J."/>
            <person name="Henrissat B."/>
            <person name="Kuo A."/>
            <person name="Liang C."/>
            <person name="Lipzen A."/>
            <person name="Lutzoni F."/>
            <person name="Magnuson J."/>
            <person name="Mondo S."/>
            <person name="Nolan M."/>
            <person name="Ohm R."/>
            <person name="Pangilinan J."/>
            <person name="Park H.-J."/>
            <person name="Ramirez L."/>
            <person name="Alfaro M."/>
            <person name="Sun H."/>
            <person name="Tritt A."/>
            <person name="Yoshinaga Y."/>
            <person name="Zwiers L.-H."/>
            <person name="Turgeon B."/>
            <person name="Goodwin S."/>
            <person name="Spatafora J."/>
            <person name="Crous P."/>
            <person name="Grigoriev I."/>
        </authorList>
    </citation>
    <scope>NUCLEOTIDE SEQUENCE</scope>
    <source>
        <strain evidence="2">CBS 269.34</strain>
    </source>
</reference>
<dbReference type="Proteomes" id="UP000799750">
    <property type="component" value="Unassembled WGS sequence"/>
</dbReference>
<dbReference type="AlphaFoldDB" id="A0A6A6QD97"/>